<protein>
    <recommendedName>
        <fullName evidence="2">Alpha/beta hydrolase fold-3 domain-containing protein</fullName>
    </recommendedName>
</protein>
<dbReference type="InterPro" id="IPR050300">
    <property type="entry name" value="GDXG_lipolytic_enzyme"/>
</dbReference>
<feature type="domain" description="Alpha/beta hydrolase fold-3" evidence="2">
    <location>
        <begin position="49"/>
        <end position="255"/>
    </location>
</feature>
<dbReference type="EMBL" id="MTSE01000004">
    <property type="protein sequence ID" value="OUJ74324.1"/>
    <property type="molecule type" value="Genomic_DNA"/>
</dbReference>
<keyword evidence="4" id="KW-1185">Reference proteome</keyword>
<evidence type="ECO:0000313" key="3">
    <source>
        <dbReference type="EMBL" id="OUJ74324.1"/>
    </source>
</evidence>
<dbReference type="InterPro" id="IPR029058">
    <property type="entry name" value="AB_hydrolase_fold"/>
</dbReference>
<dbReference type="SUPFAM" id="SSF53474">
    <property type="entry name" value="alpha/beta-Hydrolases"/>
    <property type="match status" value="1"/>
</dbReference>
<dbReference type="Pfam" id="PF07859">
    <property type="entry name" value="Abhydrolase_3"/>
    <property type="match status" value="1"/>
</dbReference>
<dbReference type="Proteomes" id="UP000194873">
    <property type="component" value="Unassembled WGS sequence"/>
</dbReference>
<proteinExistence type="predicted"/>
<dbReference type="PANTHER" id="PTHR48081">
    <property type="entry name" value="AB HYDROLASE SUPERFAMILY PROTEIN C4A8.06C"/>
    <property type="match status" value="1"/>
</dbReference>
<evidence type="ECO:0000256" key="1">
    <source>
        <dbReference type="ARBA" id="ARBA00022801"/>
    </source>
</evidence>
<name>A0A243WF12_9BACT</name>
<evidence type="ECO:0000259" key="2">
    <source>
        <dbReference type="Pfam" id="PF07859"/>
    </source>
</evidence>
<sequence>MRLRTKQLGLPEVAMRAIEQRVAPTAYGPANVTFYWPAAVTHDPLPVYINFHGGGFMIGYPQQDDLLCRYLAHHAQCLVVNVDYVLAPEHPFPAAIFQSYEVVKWVSDQAATLGYDGGRLAIGGHSAGGSIAAAVALLVKERQDFPLALQILDYPSLNIAERTRHKHVLSRRKQVLSVELTAFFKHVYAPCPTDWTNPLASPLLADNLTGLAPALIITAEYDLLRDDGSAYAEKLRQFGVPVTHREFQGVDHAFTHSGPKEAAEQAWNMMRMALKEAFHVQPEPLELDLTEDLD</sequence>
<keyword evidence="1" id="KW-0378">Hydrolase</keyword>
<reference evidence="3 4" key="1">
    <citation type="submission" date="2017-01" db="EMBL/GenBank/DDBJ databases">
        <title>A new Hymenobacter.</title>
        <authorList>
            <person name="Liang Y."/>
            <person name="Feng F."/>
        </authorList>
    </citation>
    <scope>NUCLEOTIDE SEQUENCE [LARGE SCALE GENOMIC DNA]</scope>
    <source>
        <strain evidence="3">MIMBbqt21</strain>
    </source>
</reference>
<accession>A0A243WF12</accession>
<comment type="caution">
    <text evidence="3">The sequence shown here is derived from an EMBL/GenBank/DDBJ whole genome shotgun (WGS) entry which is preliminary data.</text>
</comment>
<organism evidence="3 4">
    <name type="scientific">Hymenobacter crusticola</name>
    <dbReference type="NCBI Taxonomy" id="1770526"/>
    <lineage>
        <taxon>Bacteria</taxon>
        <taxon>Pseudomonadati</taxon>
        <taxon>Bacteroidota</taxon>
        <taxon>Cytophagia</taxon>
        <taxon>Cytophagales</taxon>
        <taxon>Hymenobacteraceae</taxon>
        <taxon>Hymenobacter</taxon>
    </lineage>
</organism>
<dbReference type="GO" id="GO:0016787">
    <property type="term" value="F:hydrolase activity"/>
    <property type="evidence" value="ECO:0007669"/>
    <property type="project" value="UniProtKB-KW"/>
</dbReference>
<dbReference type="Gene3D" id="3.40.50.1820">
    <property type="entry name" value="alpha/beta hydrolase"/>
    <property type="match status" value="1"/>
</dbReference>
<dbReference type="AlphaFoldDB" id="A0A243WF12"/>
<evidence type="ECO:0000313" key="4">
    <source>
        <dbReference type="Proteomes" id="UP000194873"/>
    </source>
</evidence>
<dbReference type="InterPro" id="IPR013094">
    <property type="entry name" value="AB_hydrolase_3"/>
</dbReference>
<gene>
    <name evidence="3" type="ORF">BXP70_09730</name>
</gene>
<dbReference type="PANTHER" id="PTHR48081:SF8">
    <property type="entry name" value="ALPHA_BETA HYDROLASE FOLD-3 DOMAIN-CONTAINING PROTEIN-RELATED"/>
    <property type="match status" value="1"/>
</dbReference>